<feature type="signal peptide" evidence="5">
    <location>
        <begin position="1"/>
        <end position="22"/>
    </location>
</feature>
<evidence type="ECO:0000256" key="3">
    <source>
        <dbReference type="ARBA" id="ARBA00022900"/>
    </source>
</evidence>
<accession>A0AAN9Z2Y3</accession>
<dbReference type="SMART" id="SM00093">
    <property type="entry name" value="SERPIN"/>
    <property type="match status" value="1"/>
</dbReference>
<dbReference type="CDD" id="cd19601">
    <property type="entry name" value="serpin42Da-like"/>
    <property type="match status" value="1"/>
</dbReference>
<feature type="chain" id="PRO_5042877209" description="Serpin domain-containing protein" evidence="5">
    <location>
        <begin position="23"/>
        <end position="407"/>
    </location>
</feature>
<dbReference type="InterPro" id="IPR036186">
    <property type="entry name" value="Serpin_sf"/>
</dbReference>
<dbReference type="SUPFAM" id="SSF56574">
    <property type="entry name" value="Serpins"/>
    <property type="match status" value="1"/>
</dbReference>
<dbReference type="PROSITE" id="PS00284">
    <property type="entry name" value="SERPIN"/>
    <property type="match status" value="1"/>
</dbReference>
<dbReference type="AlphaFoldDB" id="A0AAN9Z2Y3"/>
<dbReference type="Pfam" id="PF00079">
    <property type="entry name" value="Serpin"/>
    <property type="match status" value="1"/>
</dbReference>
<dbReference type="Proteomes" id="UP001378592">
    <property type="component" value="Unassembled WGS sequence"/>
</dbReference>
<evidence type="ECO:0000259" key="6">
    <source>
        <dbReference type="SMART" id="SM00093"/>
    </source>
</evidence>
<keyword evidence="2" id="KW-0646">Protease inhibitor</keyword>
<dbReference type="InterPro" id="IPR023795">
    <property type="entry name" value="Serpin_CS"/>
</dbReference>
<dbReference type="InterPro" id="IPR023796">
    <property type="entry name" value="Serpin_dom"/>
</dbReference>
<evidence type="ECO:0000256" key="5">
    <source>
        <dbReference type="SAM" id="SignalP"/>
    </source>
</evidence>
<sequence length="407" mass="44319">MANLAALLAAVAALVSVAAGQAAAPDSSTEAARSRMVGAINSFSVDLYKKAGSATEGNVVLSPLSAGLLLALTWMGAGGLTARELGRALHLPQDERVVALGSKALVSSLQTSLKPSQEVILRFANKLYVQSGFRLKEDFRLKASSFFAADAEQLDFARDADGARSAINRWVEQYTADKIKDLFPRGSPSSSSLLILVNAVYLKAIWLHTFDVKQTEMKEFHLSPKSTVKVPTMRKYHDFLFANMADLKATALQLPVEDGRGLKMVIVLPNSVDGLSQLEANLHLLDVNAIAWEKRSVNISLPRFLIEATHNLNVQLQQLGVNDLFTRNANLSGIANEGLFVSKAVQKTFIDVNENGIEAAAATGIDFVYFSIPPPRAEFHADHPFLFFIVKEEVLLFLGRVTNPQQK</sequence>
<proteinExistence type="inferred from homology"/>
<evidence type="ECO:0000256" key="1">
    <source>
        <dbReference type="ARBA" id="ARBA00009500"/>
    </source>
</evidence>
<dbReference type="PANTHER" id="PTHR11461:SF211">
    <property type="entry name" value="GH10112P-RELATED"/>
    <property type="match status" value="1"/>
</dbReference>
<dbReference type="Gene3D" id="3.30.497.10">
    <property type="entry name" value="Antithrombin, subunit I, domain 2"/>
    <property type="match status" value="1"/>
</dbReference>
<comment type="caution">
    <text evidence="7">The sequence shown here is derived from an EMBL/GenBank/DDBJ whole genome shotgun (WGS) entry which is preliminary data.</text>
</comment>
<dbReference type="Gene3D" id="2.30.39.10">
    <property type="entry name" value="Alpha-1-antitrypsin, domain 1"/>
    <property type="match status" value="1"/>
</dbReference>
<protein>
    <recommendedName>
        <fullName evidence="6">Serpin domain-containing protein</fullName>
    </recommendedName>
</protein>
<gene>
    <name evidence="7" type="ORF">R5R35_011616</name>
</gene>
<dbReference type="PANTHER" id="PTHR11461">
    <property type="entry name" value="SERINE PROTEASE INHIBITOR, SERPIN"/>
    <property type="match status" value="1"/>
</dbReference>
<name>A0AAN9Z2Y3_9ORTH</name>
<dbReference type="GO" id="GO:0004867">
    <property type="term" value="F:serine-type endopeptidase inhibitor activity"/>
    <property type="evidence" value="ECO:0007669"/>
    <property type="project" value="UniProtKB-KW"/>
</dbReference>
<dbReference type="GO" id="GO:0005615">
    <property type="term" value="C:extracellular space"/>
    <property type="evidence" value="ECO:0007669"/>
    <property type="project" value="InterPro"/>
</dbReference>
<evidence type="ECO:0000313" key="7">
    <source>
        <dbReference type="EMBL" id="KAK7866098.1"/>
    </source>
</evidence>
<dbReference type="EMBL" id="JAZDUA010000155">
    <property type="protein sequence ID" value="KAK7866098.1"/>
    <property type="molecule type" value="Genomic_DNA"/>
</dbReference>
<keyword evidence="8" id="KW-1185">Reference proteome</keyword>
<comment type="similarity">
    <text evidence="1 4">Belongs to the serpin family.</text>
</comment>
<dbReference type="InterPro" id="IPR042185">
    <property type="entry name" value="Serpin_sf_2"/>
</dbReference>
<organism evidence="7 8">
    <name type="scientific">Gryllus longicercus</name>
    <dbReference type="NCBI Taxonomy" id="2509291"/>
    <lineage>
        <taxon>Eukaryota</taxon>
        <taxon>Metazoa</taxon>
        <taxon>Ecdysozoa</taxon>
        <taxon>Arthropoda</taxon>
        <taxon>Hexapoda</taxon>
        <taxon>Insecta</taxon>
        <taxon>Pterygota</taxon>
        <taxon>Neoptera</taxon>
        <taxon>Polyneoptera</taxon>
        <taxon>Orthoptera</taxon>
        <taxon>Ensifera</taxon>
        <taxon>Gryllidea</taxon>
        <taxon>Grylloidea</taxon>
        <taxon>Gryllidae</taxon>
        <taxon>Gryllinae</taxon>
        <taxon>Gryllus</taxon>
    </lineage>
</organism>
<keyword evidence="3" id="KW-0722">Serine protease inhibitor</keyword>
<evidence type="ECO:0000313" key="8">
    <source>
        <dbReference type="Proteomes" id="UP001378592"/>
    </source>
</evidence>
<keyword evidence="5" id="KW-0732">Signal</keyword>
<evidence type="ECO:0000256" key="2">
    <source>
        <dbReference type="ARBA" id="ARBA00022690"/>
    </source>
</evidence>
<dbReference type="InterPro" id="IPR000215">
    <property type="entry name" value="Serpin_fam"/>
</dbReference>
<dbReference type="InterPro" id="IPR042178">
    <property type="entry name" value="Serpin_sf_1"/>
</dbReference>
<reference evidence="7 8" key="1">
    <citation type="submission" date="2024-03" db="EMBL/GenBank/DDBJ databases">
        <title>The genome assembly and annotation of the cricket Gryllus longicercus Weissman &amp; Gray.</title>
        <authorList>
            <person name="Szrajer S."/>
            <person name="Gray D."/>
            <person name="Ylla G."/>
        </authorList>
    </citation>
    <scope>NUCLEOTIDE SEQUENCE [LARGE SCALE GENOMIC DNA]</scope>
    <source>
        <strain evidence="7">DAG 2021-001</strain>
        <tissue evidence="7">Whole body minus gut</tissue>
    </source>
</reference>
<feature type="domain" description="Serpin" evidence="6">
    <location>
        <begin position="45"/>
        <end position="404"/>
    </location>
</feature>
<evidence type="ECO:0000256" key="4">
    <source>
        <dbReference type="RuleBase" id="RU000411"/>
    </source>
</evidence>